<dbReference type="OrthoDB" id="3527137at2759"/>
<evidence type="ECO:0000259" key="1">
    <source>
        <dbReference type="Pfam" id="PF24968"/>
    </source>
</evidence>
<dbReference type="GeneID" id="30026237"/>
<evidence type="ECO:0000313" key="3">
    <source>
        <dbReference type="Proteomes" id="UP000076744"/>
    </source>
</evidence>
<name>A0A166YA84_CORFA</name>
<proteinExistence type="predicted"/>
<organism evidence="2 3">
    <name type="scientific">Cordyceps fumosorosea (strain ARSEF 2679)</name>
    <name type="common">Isaria fumosorosea</name>
    <dbReference type="NCBI Taxonomy" id="1081104"/>
    <lineage>
        <taxon>Eukaryota</taxon>
        <taxon>Fungi</taxon>
        <taxon>Dikarya</taxon>
        <taxon>Ascomycota</taxon>
        <taxon>Pezizomycotina</taxon>
        <taxon>Sordariomycetes</taxon>
        <taxon>Hypocreomycetidae</taxon>
        <taxon>Hypocreales</taxon>
        <taxon>Cordycipitaceae</taxon>
        <taxon>Cordyceps</taxon>
    </lineage>
</organism>
<reference evidence="2 3" key="1">
    <citation type="journal article" date="2016" name="Genome Biol. Evol.">
        <title>Divergent and convergent evolution of fungal pathogenicity.</title>
        <authorList>
            <person name="Shang Y."/>
            <person name="Xiao G."/>
            <person name="Zheng P."/>
            <person name="Cen K."/>
            <person name="Zhan S."/>
            <person name="Wang C."/>
        </authorList>
    </citation>
    <scope>NUCLEOTIDE SEQUENCE [LARGE SCALE GENOMIC DNA]</scope>
    <source>
        <strain evidence="2 3">ARSEF 2679</strain>
    </source>
</reference>
<accession>A0A166YA84</accession>
<feature type="domain" description="DUF7770" evidence="1">
    <location>
        <begin position="60"/>
        <end position="152"/>
    </location>
</feature>
<dbReference type="Proteomes" id="UP000076744">
    <property type="component" value="Unassembled WGS sequence"/>
</dbReference>
<comment type="caution">
    <text evidence="2">The sequence shown here is derived from an EMBL/GenBank/DDBJ whole genome shotgun (WGS) entry which is preliminary data.</text>
</comment>
<dbReference type="RefSeq" id="XP_018699272.1">
    <property type="nucleotide sequence ID" value="XM_018853544.1"/>
</dbReference>
<dbReference type="AlphaFoldDB" id="A0A166YA84"/>
<gene>
    <name evidence="2" type="ORF">ISF_09945</name>
</gene>
<protein>
    <recommendedName>
        <fullName evidence="1">DUF7770 domain-containing protein</fullName>
    </recommendedName>
</protein>
<dbReference type="Pfam" id="PF24968">
    <property type="entry name" value="DUF7770"/>
    <property type="match status" value="1"/>
</dbReference>
<sequence>MRQRLVVTNDRVKPARATVTLAYWLAARVLVSTNAIRNMDRNWDQDHFNTRDLDKVVVRIHVCAYVNESNAGDEEGNPPTNHWAIFLELADQNSVRLDMAPGYGSDGLRGKIEVASKRYQMTVNAIHSLSFDVTPGVTVRTITDIISSHKREVHIH</sequence>
<dbReference type="EMBL" id="AZHB01000105">
    <property type="protein sequence ID" value="OAA36692.1"/>
    <property type="molecule type" value="Genomic_DNA"/>
</dbReference>
<evidence type="ECO:0000313" key="2">
    <source>
        <dbReference type="EMBL" id="OAA36692.1"/>
    </source>
</evidence>
<keyword evidence="3" id="KW-1185">Reference proteome</keyword>
<dbReference type="InterPro" id="IPR056672">
    <property type="entry name" value="DUF7770"/>
</dbReference>